<keyword evidence="2" id="KW-0813">Transport</keyword>
<feature type="transmembrane region" description="Helical" evidence="6">
    <location>
        <begin position="83"/>
        <end position="113"/>
    </location>
</feature>
<gene>
    <name evidence="7" type="ORF">A3843_02260</name>
</gene>
<feature type="transmembrane region" description="Helical" evidence="6">
    <location>
        <begin position="213"/>
        <end position="237"/>
    </location>
</feature>
<dbReference type="Pfam" id="PF00209">
    <property type="entry name" value="SNF"/>
    <property type="match status" value="2"/>
</dbReference>
<dbReference type="STRING" id="197461.A3843_02260"/>
<dbReference type="PRINTS" id="PR00176">
    <property type="entry name" value="NANEUSMPORT"/>
</dbReference>
<feature type="transmembrane region" description="Helical" evidence="6">
    <location>
        <begin position="412"/>
        <end position="438"/>
    </location>
</feature>
<keyword evidence="3 6" id="KW-0812">Transmembrane</keyword>
<protein>
    <submittedName>
        <fullName evidence="7">Na+-dependent transporter</fullName>
    </submittedName>
</protein>
<dbReference type="PANTHER" id="PTHR42948">
    <property type="entry name" value="TRANSPORTER"/>
    <property type="match status" value="1"/>
</dbReference>
<organism evidence="7 8">
    <name type="scientific">Pseudovibrio exalbescens</name>
    <dbReference type="NCBI Taxonomy" id="197461"/>
    <lineage>
        <taxon>Bacteria</taxon>
        <taxon>Pseudomonadati</taxon>
        <taxon>Pseudomonadota</taxon>
        <taxon>Alphaproteobacteria</taxon>
        <taxon>Hyphomicrobiales</taxon>
        <taxon>Stappiaceae</taxon>
        <taxon>Pseudovibrio</taxon>
    </lineage>
</organism>
<name>A0A1U7JKM1_9HYPH</name>
<dbReference type="PROSITE" id="PS50267">
    <property type="entry name" value="NA_NEUROTRAN_SYMP_3"/>
    <property type="match status" value="1"/>
</dbReference>
<evidence type="ECO:0000256" key="1">
    <source>
        <dbReference type="ARBA" id="ARBA00004141"/>
    </source>
</evidence>
<dbReference type="Proteomes" id="UP000185783">
    <property type="component" value="Unassembled WGS sequence"/>
</dbReference>
<keyword evidence="5 6" id="KW-0472">Membrane</keyword>
<proteinExistence type="predicted"/>
<dbReference type="CDD" id="cd10336">
    <property type="entry name" value="SLC6sbd_Tyt1-Like"/>
    <property type="match status" value="1"/>
</dbReference>
<evidence type="ECO:0000256" key="4">
    <source>
        <dbReference type="ARBA" id="ARBA00022989"/>
    </source>
</evidence>
<sequence length="444" mass="46792">MQREHWGSRFGFIMAAAGSAVGLGNIWKFPYLAGSEGGGAFLIIYLAMVATIGFSAMIAEISIGRHAQLDPIGAFRKTAGGGWTLFGVLAILTPFVILSFYSVVGGWTIAYIVKSVQLMAGTVSEAGHADQFGQLVSSPAEPIVYHAIFMGLTMLIVLKGITGGIEQASKVLMPVLFVLLLVLVGRALTLPGAMKGVEFLLAPDFSKVNGSMISAALGQAFFSLSLGMGALITYGSYVNPDANIRSSAGWILSLDTLVAVLAGLIIMPAVFAFGMDPGAGPGLTFITLPAVFEAMPAGAFFQTIFFVMLTIAAITSSISLLNIPVAWLCDEKGMSRSTATIAVGVVTFALGVPSSLAMGVWGDVHFFGMNFFDLLSYLTDTYALPLGGIGSCLVAGWVAYDKMSLEVTNNGSAPFALLTVWKWICRVVAPLAILWIMANMTIWA</sequence>
<evidence type="ECO:0000313" key="7">
    <source>
        <dbReference type="EMBL" id="OKL45191.1"/>
    </source>
</evidence>
<dbReference type="InterPro" id="IPR000175">
    <property type="entry name" value="Na/ntran_symport"/>
</dbReference>
<evidence type="ECO:0000256" key="2">
    <source>
        <dbReference type="ARBA" id="ARBA00022448"/>
    </source>
</evidence>
<feature type="transmembrane region" description="Helical" evidence="6">
    <location>
        <begin position="382"/>
        <end position="400"/>
    </location>
</feature>
<dbReference type="PANTHER" id="PTHR42948:SF1">
    <property type="entry name" value="TRANSPORTER"/>
    <property type="match status" value="1"/>
</dbReference>
<evidence type="ECO:0000256" key="5">
    <source>
        <dbReference type="ARBA" id="ARBA00023136"/>
    </source>
</evidence>
<keyword evidence="8" id="KW-1185">Reference proteome</keyword>
<feature type="transmembrane region" description="Helical" evidence="6">
    <location>
        <begin position="173"/>
        <end position="193"/>
    </location>
</feature>
<keyword evidence="4 6" id="KW-1133">Transmembrane helix</keyword>
<dbReference type="AlphaFoldDB" id="A0A1U7JKM1"/>
<dbReference type="InterPro" id="IPR047218">
    <property type="entry name" value="YocR/YhdH-like"/>
</dbReference>
<reference evidence="7 8" key="1">
    <citation type="submission" date="2016-03" db="EMBL/GenBank/DDBJ databases">
        <title>Genome sequence of Nesiotobacter sp. nov., a moderately halophilic alphaproteobacterium isolated from the Yellow Sea, China.</title>
        <authorList>
            <person name="Zhang G."/>
            <person name="Zhang R."/>
        </authorList>
    </citation>
    <scope>NUCLEOTIDE SEQUENCE [LARGE SCALE GENOMIC DNA]</scope>
    <source>
        <strain evidence="7 8">WB1-6</strain>
    </source>
</reference>
<dbReference type="SUPFAM" id="SSF161070">
    <property type="entry name" value="SNF-like"/>
    <property type="match status" value="1"/>
</dbReference>
<feature type="transmembrane region" description="Helical" evidence="6">
    <location>
        <begin position="304"/>
        <end position="329"/>
    </location>
</feature>
<dbReference type="RefSeq" id="WP_028480313.1">
    <property type="nucleotide sequence ID" value="NZ_LVVZ01000005.1"/>
</dbReference>
<feature type="transmembrane region" description="Helical" evidence="6">
    <location>
        <begin position="341"/>
        <end position="362"/>
    </location>
</feature>
<accession>A0A1U7JKM1</accession>
<evidence type="ECO:0000256" key="3">
    <source>
        <dbReference type="ARBA" id="ARBA00022692"/>
    </source>
</evidence>
<comment type="caution">
    <text evidence="7">The sequence shown here is derived from an EMBL/GenBank/DDBJ whole genome shotgun (WGS) entry which is preliminary data.</text>
</comment>
<feature type="transmembrane region" description="Helical" evidence="6">
    <location>
        <begin position="249"/>
        <end position="273"/>
    </location>
</feature>
<evidence type="ECO:0000256" key="6">
    <source>
        <dbReference type="SAM" id="Phobius"/>
    </source>
</evidence>
<dbReference type="InterPro" id="IPR037272">
    <property type="entry name" value="SNS_sf"/>
</dbReference>
<feature type="transmembrane region" description="Helical" evidence="6">
    <location>
        <begin position="39"/>
        <end position="63"/>
    </location>
</feature>
<evidence type="ECO:0000313" key="8">
    <source>
        <dbReference type="Proteomes" id="UP000185783"/>
    </source>
</evidence>
<feature type="transmembrane region" description="Helical" evidence="6">
    <location>
        <begin position="143"/>
        <end position="161"/>
    </location>
</feature>
<dbReference type="EMBL" id="LVVZ01000005">
    <property type="protein sequence ID" value="OKL45191.1"/>
    <property type="molecule type" value="Genomic_DNA"/>
</dbReference>
<dbReference type="NCBIfam" id="NF037979">
    <property type="entry name" value="Na_transp"/>
    <property type="match status" value="1"/>
</dbReference>
<dbReference type="GO" id="GO:0016020">
    <property type="term" value="C:membrane"/>
    <property type="evidence" value="ECO:0007669"/>
    <property type="project" value="UniProtKB-SubCell"/>
</dbReference>
<feature type="transmembrane region" description="Helical" evidence="6">
    <location>
        <begin position="12"/>
        <end position="33"/>
    </location>
</feature>
<comment type="subcellular location">
    <subcellularLocation>
        <location evidence="1">Membrane</location>
        <topology evidence="1">Multi-pass membrane protein</topology>
    </subcellularLocation>
</comment>